<accession>A0A2J7QVH4</accession>
<dbReference type="AlphaFoldDB" id="A0A2J7QVH4"/>
<dbReference type="EMBL" id="NEVH01010475">
    <property type="protein sequence ID" value="PNF32579.1"/>
    <property type="molecule type" value="Genomic_DNA"/>
</dbReference>
<evidence type="ECO:0000313" key="2">
    <source>
        <dbReference type="Proteomes" id="UP000235965"/>
    </source>
</evidence>
<proteinExistence type="predicted"/>
<keyword evidence="2" id="KW-1185">Reference proteome</keyword>
<organism evidence="1 2">
    <name type="scientific">Cryptotermes secundus</name>
    <dbReference type="NCBI Taxonomy" id="105785"/>
    <lineage>
        <taxon>Eukaryota</taxon>
        <taxon>Metazoa</taxon>
        <taxon>Ecdysozoa</taxon>
        <taxon>Arthropoda</taxon>
        <taxon>Hexapoda</taxon>
        <taxon>Insecta</taxon>
        <taxon>Pterygota</taxon>
        <taxon>Neoptera</taxon>
        <taxon>Polyneoptera</taxon>
        <taxon>Dictyoptera</taxon>
        <taxon>Blattodea</taxon>
        <taxon>Blattoidea</taxon>
        <taxon>Termitoidae</taxon>
        <taxon>Kalotermitidae</taxon>
        <taxon>Cryptotermitinae</taxon>
        <taxon>Cryptotermes</taxon>
    </lineage>
</organism>
<sequence length="56" mass="6179">MSCIQSTLAIVSHHYMEHRIPMAAITSVSNSDISKVPVLYSSSEKENAISCLFMYG</sequence>
<dbReference type="InParanoid" id="A0A2J7QVH4"/>
<dbReference type="Proteomes" id="UP000235965">
    <property type="component" value="Unassembled WGS sequence"/>
</dbReference>
<protein>
    <submittedName>
        <fullName evidence="1">Uncharacterized protein</fullName>
    </submittedName>
</protein>
<evidence type="ECO:0000313" key="1">
    <source>
        <dbReference type="EMBL" id="PNF32579.1"/>
    </source>
</evidence>
<comment type="caution">
    <text evidence="1">The sequence shown here is derived from an EMBL/GenBank/DDBJ whole genome shotgun (WGS) entry which is preliminary data.</text>
</comment>
<gene>
    <name evidence="1" type="ORF">B7P43_G00326</name>
</gene>
<reference evidence="1 2" key="1">
    <citation type="submission" date="2017-12" db="EMBL/GenBank/DDBJ databases">
        <title>Hemimetabolous genomes reveal molecular basis of termite eusociality.</title>
        <authorList>
            <person name="Harrison M.C."/>
            <person name="Jongepier E."/>
            <person name="Robertson H.M."/>
            <person name="Arning N."/>
            <person name="Bitard-Feildel T."/>
            <person name="Chao H."/>
            <person name="Childers C.P."/>
            <person name="Dinh H."/>
            <person name="Doddapaneni H."/>
            <person name="Dugan S."/>
            <person name="Gowin J."/>
            <person name="Greiner C."/>
            <person name="Han Y."/>
            <person name="Hu H."/>
            <person name="Hughes D.S.T."/>
            <person name="Huylmans A.-K."/>
            <person name="Kemena C."/>
            <person name="Kremer L.P.M."/>
            <person name="Lee S.L."/>
            <person name="Lopez-Ezquerra A."/>
            <person name="Mallet L."/>
            <person name="Monroy-Kuhn J.M."/>
            <person name="Moser A."/>
            <person name="Murali S.C."/>
            <person name="Muzny D.M."/>
            <person name="Otani S."/>
            <person name="Piulachs M.-D."/>
            <person name="Poelchau M."/>
            <person name="Qu J."/>
            <person name="Schaub F."/>
            <person name="Wada-Katsumata A."/>
            <person name="Worley K.C."/>
            <person name="Xie Q."/>
            <person name="Ylla G."/>
            <person name="Poulsen M."/>
            <person name="Gibbs R.A."/>
            <person name="Schal C."/>
            <person name="Richards S."/>
            <person name="Belles X."/>
            <person name="Korb J."/>
            <person name="Bornberg-Bauer E."/>
        </authorList>
    </citation>
    <scope>NUCLEOTIDE SEQUENCE [LARGE SCALE GENOMIC DNA]</scope>
    <source>
        <tissue evidence="1">Whole body</tissue>
    </source>
</reference>
<name>A0A2J7QVH4_9NEOP</name>